<comment type="caution">
    <text evidence="5">The sequence shown here is derived from an EMBL/GenBank/DDBJ whole genome shotgun (WGS) entry which is preliminary data.</text>
</comment>
<feature type="compositionally biased region" description="Basic and acidic residues" evidence="1">
    <location>
        <begin position="518"/>
        <end position="538"/>
    </location>
</feature>
<organism evidence="5 6">
    <name type="scientific">Trypanosoma equiperdum</name>
    <dbReference type="NCBI Taxonomy" id="5694"/>
    <lineage>
        <taxon>Eukaryota</taxon>
        <taxon>Discoba</taxon>
        <taxon>Euglenozoa</taxon>
        <taxon>Kinetoplastea</taxon>
        <taxon>Metakinetoplastina</taxon>
        <taxon>Trypanosomatida</taxon>
        <taxon>Trypanosomatidae</taxon>
        <taxon>Trypanosoma</taxon>
    </lineage>
</organism>
<proteinExistence type="predicted"/>
<dbReference type="Pfam" id="PF24952">
    <property type="entry name" value="DUF7761"/>
    <property type="match status" value="1"/>
</dbReference>
<dbReference type="AlphaFoldDB" id="A0A1G4IFI0"/>
<dbReference type="Pfam" id="PF24953">
    <property type="entry name" value="DUF7762"/>
    <property type="match status" value="1"/>
</dbReference>
<gene>
    <name evidence="5" type="ORF">TEOVI_000269100</name>
</gene>
<name>A0A1G4IFI0_TRYEQ</name>
<dbReference type="InterPro" id="IPR056663">
    <property type="entry name" value="DUF7761"/>
</dbReference>
<evidence type="ECO:0000313" key="6">
    <source>
        <dbReference type="Proteomes" id="UP000195570"/>
    </source>
</evidence>
<feature type="domain" description="DUF7759" evidence="2">
    <location>
        <begin position="638"/>
        <end position="742"/>
    </location>
</feature>
<keyword evidence="6" id="KW-1185">Reference proteome</keyword>
<dbReference type="PANTHER" id="PTHR42262:SF2">
    <property type="entry name" value="PDZ DOMAIN-CONTAINING PROTEIN"/>
    <property type="match status" value="1"/>
</dbReference>
<dbReference type="GeneID" id="92376631"/>
<evidence type="ECO:0000313" key="5">
    <source>
        <dbReference type="EMBL" id="SCU71111.1"/>
    </source>
</evidence>
<sequence>METQVPQNVMEDAIAVWNRLQCWGNASNYLLALNNPCMQHQKHGVTKWDPYSIRLARRVVAVVERLDNHKEKSLGLGATPREKLLALAEVVRLCLESFDPLGTPLVQGAAFPFKTPSSFLSPSPPVEWERAVDKRVVSGTMIMEGLHILTYPSVQLRIEASVEQLLQHIMEEFNGGSKRTMRHSPEELRALRATTMLLEDFDALYKRIVCVFPCVRMMGSPHIPVALLPIVIKLYYKMAEWVRDAEVTGELNSFAQITVFKKKKLFVKMRRGDKNVPWGLQFNDEGRVVQVNPSVRSGSHAAEVLHGLTQFFKKGLSIVELNSQPVSFANLTAKQATDKLHFWTIDDSRLSLTMQDDHTTPPLLEQLAFFVVPGAKKQCGTLRDGDDTCATLVLHRELCGISWDIRLTSELCVVDVPTSILSKEAATFFKTHHKQLRIGAINGVKVTRAYQVEALSQFVNTIVIDFYKVPPPETVPAQVKPKRVPALKSDTKNTPSQHTSVVVTATAVAAPETVKRIANDGKEQQLREVQTSKKKIEDSSPLDKAGGKSNSTTAIVHAKEAPLVLVSTVAEKLRSIARAGSIPGKNGANGFLEDAERRAVSKNDEYRSATKQNEVRGNLDGDVTTSLTDTVMVLDMDGAEPLTFPNNVTINMLTPEEMVVQRPSCEKKWGFSLETEGMYPKKTIHMSGLPRMLDEQWHHPFSKLFRSRKGEWRIASVNGTPASQLPEVIDVMKHALKMQIKFIRRW</sequence>
<feature type="region of interest" description="Disordered" evidence="1">
    <location>
        <begin position="518"/>
        <end position="550"/>
    </location>
</feature>
<dbReference type="PANTHER" id="PTHR42262">
    <property type="entry name" value="PDZ DOMAIN-CONTAINING PROTEIN-RELATED"/>
    <property type="match status" value="1"/>
</dbReference>
<dbReference type="Proteomes" id="UP000195570">
    <property type="component" value="Unassembled WGS sequence"/>
</dbReference>
<protein>
    <submittedName>
        <fullName evidence="5">Uncharacterized protein</fullName>
    </submittedName>
</protein>
<feature type="domain" description="DUF7761" evidence="3">
    <location>
        <begin position="255"/>
        <end position="354"/>
    </location>
</feature>
<dbReference type="EMBL" id="CZPT02001569">
    <property type="protein sequence ID" value="SCU71111.1"/>
    <property type="molecule type" value="Genomic_DNA"/>
</dbReference>
<dbReference type="Pfam" id="PF24945">
    <property type="entry name" value="DUF7759"/>
    <property type="match status" value="1"/>
</dbReference>
<evidence type="ECO:0000259" key="4">
    <source>
        <dbReference type="Pfam" id="PF24953"/>
    </source>
</evidence>
<reference evidence="5" key="1">
    <citation type="submission" date="2016-09" db="EMBL/GenBank/DDBJ databases">
        <authorList>
            <person name="Hebert L."/>
            <person name="Moumen B."/>
        </authorList>
    </citation>
    <scope>NUCLEOTIDE SEQUENCE [LARGE SCALE GENOMIC DNA]</scope>
    <source>
        <strain evidence="5">OVI</strain>
    </source>
</reference>
<dbReference type="InterPro" id="IPR056664">
    <property type="entry name" value="DUF7762"/>
</dbReference>
<accession>A0A1G4IFI0</accession>
<dbReference type="RefSeq" id="XP_067081827.1">
    <property type="nucleotide sequence ID" value="XM_067225726.1"/>
</dbReference>
<feature type="domain" description="DUF7762" evidence="4">
    <location>
        <begin position="389"/>
        <end position="466"/>
    </location>
</feature>
<dbReference type="InterPro" id="IPR056661">
    <property type="entry name" value="DUF7759"/>
</dbReference>
<dbReference type="VEuPathDB" id="TriTrypDB:TEOVI_000269100"/>
<evidence type="ECO:0000256" key="1">
    <source>
        <dbReference type="SAM" id="MobiDB-lite"/>
    </source>
</evidence>
<evidence type="ECO:0000259" key="3">
    <source>
        <dbReference type="Pfam" id="PF24952"/>
    </source>
</evidence>
<evidence type="ECO:0000259" key="2">
    <source>
        <dbReference type="Pfam" id="PF24945"/>
    </source>
</evidence>